<dbReference type="InterPro" id="IPR050090">
    <property type="entry name" value="Tyrosine_recombinase_XerCD"/>
</dbReference>
<feature type="domain" description="Core-binding (CB)" evidence="11">
    <location>
        <begin position="1"/>
        <end position="84"/>
    </location>
</feature>
<organism evidence="12 13">
    <name type="scientific">Ravibacter arvi</name>
    <dbReference type="NCBI Taxonomy" id="2051041"/>
    <lineage>
        <taxon>Bacteria</taxon>
        <taxon>Pseudomonadati</taxon>
        <taxon>Bacteroidota</taxon>
        <taxon>Cytophagia</taxon>
        <taxon>Cytophagales</taxon>
        <taxon>Spirosomataceae</taxon>
        <taxon>Ravibacter</taxon>
    </lineage>
</organism>
<evidence type="ECO:0000256" key="9">
    <source>
        <dbReference type="HAMAP-Rule" id="MF_01808"/>
    </source>
</evidence>
<feature type="active site" evidence="9">
    <location>
        <position position="263"/>
    </location>
</feature>
<evidence type="ECO:0000313" key="13">
    <source>
        <dbReference type="Proteomes" id="UP001501508"/>
    </source>
</evidence>
<evidence type="ECO:0000256" key="3">
    <source>
        <dbReference type="ARBA" id="ARBA00022618"/>
    </source>
</evidence>
<keyword evidence="5 9" id="KW-0229">DNA integration</keyword>
<gene>
    <name evidence="9 12" type="primary">xerC</name>
    <name evidence="12" type="ORF">GCM10023091_20050</name>
</gene>
<dbReference type="SUPFAM" id="SSF56349">
    <property type="entry name" value="DNA breaking-rejoining enzymes"/>
    <property type="match status" value="1"/>
</dbReference>
<feature type="active site" description="O-(3'-phospho-DNA)-tyrosine intermediate" evidence="9">
    <location>
        <position position="272"/>
    </location>
</feature>
<feature type="domain" description="Tyr recombinase" evidence="10">
    <location>
        <begin position="104"/>
        <end position="285"/>
    </location>
</feature>
<dbReference type="Pfam" id="PF00589">
    <property type="entry name" value="Phage_integrase"/>
    <property type="match status" value="1"/>
</dbReference>
<dbReference type="InterPro" id="IPR044068">
    <property type="entry name" value="CB"/>
</dbReference>
<dbReference type="Proteomes" id="UP001501508">
    <property type="component" value="Unassembled WGS sequence"/>
</dbReference>
<feature type="active site" evidence="9">
    <location>
        <position position="170"/>
    </location>
</feature>
<dbReference type="InterPro" id="IPR011010">
    <property type="entry name" value="DNA_brk_join_enz"/>
</dbReference>
<evidence type="ECO:0000259" key="10">
    <source>
        <dbReference type="PROSITE" id="PS51898"/>
    </source>
</evidence>
<dbReference type="InterPro" id="IPR023009">
    <property type="entry name" value="Tyrosine_recombinase_XerC/XerD"/>
</dbReference>
<evidence type="ECO:0000256" key="6">
    <source>
        <dbReference type="ARBA" id="ARBA00023125"/>
    </source>
</evidence>
<dbReference type="InterPro" id="IPR004107">
    <property type="entry name" value="Integrase_SAM-like_N"/>
</dbReference>
<evidence type="ECO:0000256" key="8">
    <source>
        <dbReference type="ARBA" id="ARBA00023306"/>
    </source>
</evidence>
<evidence type="ECO:0000256" key="7">
    <source>
        <dbReference type="ARBA" id="ARBA00023172"/>
    </source>
</evidence>
<keyword evidence="3 9" id="KW-0132">Cell division</keyword>
<keyword evidence="4 9" id="KW-0159">Chromosome partition</keyword>
<comment type="function">
    <text evidence="9">Site-specific tyrosine recombinase, which acts by catalyzing the cutting and rejoining of the recombining DNA molecules. The XerC-XerD complex is essential to convert dimers of the bacterial chromosome into monomers to permit their segregation at cell division. It also contributes to the segregational stability of plasmids.</text>
</comment>
<reference evidence="13" key="1">
    <citation type="journal article" date="2019" name="Int. J. Syst. Evol. Microbiol.">
        <title>The Global Catalogue of Microorganisms (GCM) 10K type strain sequencing project: providing services to taxonomists for standard genome sequencing and annotation.</title>
        <authorList>
            <consortium name="The Broad Institute Genomics Platform"/>
            <consortium name="The Broad Institute Genome Sequencing Center for Infectious Disease"/>
            <person name="Wu L."/>
            <person name="Ma J."/>
        </authorList>
    </citation>
    <scope>NUCLEOTIDE SEQUENCE [LARGE SCALE GENOMIC DNA]</scope>
    <source>
        <strain evidence="13">JCM 31920</strain>
    </source>
</reference>
<dbReference type="PANTHER" id="PTHR30349:SF77">
    <property type="entry name" value="TYROSINE RECOMBINASE XERC"/>
    <property type="match status" value="1"/>
</dbReference>
<proteinExistence type="inferred from homology"/>
<evidence type="ECO:0000256" key="2">
    <source>
        <dbReference type="ARBA" id="ARBA00022490"/>
    </source>
</evidence>
<keyword evidence="2 9" id="KW-0963">Cytoplasm</keyword>
<name>A0ABP8LYF9_9BACT</name>
<dbReference type="Gene3D" id="1.10.443.10">
    <property type="entry name" value="Intergrase catalytic core"/>
    <property type="match status" value="1"/>
</dbReference>
<keyword evidence="8 9" id="KW-0131">Cell cycle</keyword>
<dbReference type="InterPro" id="IPR002104">
    <property type="entry name" value="Integrase_catalytic"/>
</dbReference>
<feature type="active site" evidence="9">
    <location>
        <position position="240"/>
    </location>
</feature>
<accession>A0ABP8LYF9</accession>
<evidence type="ECO:0000256" key="1">
    <source>
        <dbReference type="ARBA" id="ARBA00004496"/>
    </source>
</evidence>
<feature type="active site" evidence="9">
    <location>
        <position position="237"/>
    </location>
</feature>
<feature type="active site" evidence="9">
    <location>
        <position position="146"/>
    </location>
</feature>
<comment type="subcellular location">
    <subcellularLocation>
        <location evidence="1 9">Cytoplasm</location>
    </subcellularLocation>
</comment>
<dbReference type="RefSeq" id="WP_345028485.1">
    <property type="nucleotide sequence ID" value="NZ_BAABEY010000020.1"/>
</dbReference>
<comment type="subunit">
    <text evidence="9">Forms a cyclic heterotetrameric complex composed of two molecules of XerC and two molecules of XerD.</text>
</comment>
<evidence type="ECO:0000259" key="11">
    <source>
        <dbReference type="PROSITE" id="PS51900"/>
    </source>
</evidence>
<evidence type="ECO:0000313" key="12">
    <source>
        <dbReference type="EMBL" id="GAA4438847.1"/>
    </source>
</evidence>
<dbReference type="InterPro" id="IPR013762">
    <property type="entry name" value="Integrase-like_cat_sf"/>
</dbReference>
<evidence type="ECO:0000256" key="4">
    <source>
        <dbReference type="ARBA" id="ARBA00022829"/>
    </source>
</evidence>
<dbReference type="PROSITE" id="PS51898">
    <property type="entry name" value="TYR_RECOMBINASE"/>
    <property type="match status" value="1"/>
</dbReference>
<dbReference type="EMBL" id="BAABEY010000020">
    <property type="protein sequence ID" value="GAA4438847.1"/>
    <property type="molecule type" value="Genomic_DNA"/>
</dbReference>
<dbReference type="HAMAP" id="MF_01808">
    <property type="entry name" value="Recomb_XerC_XerD"/>
    <property type="match status" value="1"/>
</dbReference>
<evidence type="ECO:0000256" key="5">
    <source>
        <dbReference type="ARBA" id="ARBA00022908"/>
    </source>
</evidence>
<comment type="caution">
    <text evidence="12">The sequence shown here is derived from an EMBL/GenBank/DDBJ whole genome shotgun (WGS) entry which is preliminary data.</text>
</comment>
<comment type="similarity">
    <text evidence="9">Belongs to the 'phage' integrase family. XerC subfamily.</text>
</comment>
<dbReference type="InterPro" id="IPR010998">
    <property type="entry name" value="Integrase_recombinase_N"/>
</dbReference>
<dbReference type="PROSITE" id="PS51900">
    <property type="entry name" value="CB"/>
    <property type="match status" value="1"/>
</dbReference>
<dbReference type="Gene3D" id="1.10.150.130">
    <property type="match status" value="1"/>
</dbReference>
<dbReference type="PANTHER" id="PTHR30349">
    <property type="entry name" value="PHAGE INTEGRASE-RELATED"/>
    <property type="match status" value="1"/>
</dbReference>
<sequence length="291" mass="32846">MRDLLKVFLDHLQYEKRSSRHTVAAYRSDLEQLGVYLLEQGKLPGQAERNDLRGWVVLLAGQKLSPVSINRKIAAMRAFYKFLKRKGFIENDPAGFLNSLKKPKKPPGFVEESAMELLFEEVNFEDSASGRRDRLVIEILYGTGMRLSELIGLKIEDVNIPAATLKVFGKRSKERIIPVTRSLITLIGNCITEREPVESDAPLIVTDKGEPLYPVFVQRLVKKYLSAVTSIEHKSPHLLRHTYATHLLNRGADLNAIKELLGHAGLAATQVYTHNAIEELKRTFLQAHPKA</sequence>
<dbReference type="Pfam" id="PF02899">
    <property type="entry name" value="Phage_int_SAM_1"/>
    <property type="match status" value="1"/>
</dbReference>
<protein>
    <recommendedName>
        <fullName evidence="9">Tyrosine recombinase XerC</fullName>
    </recommendedName>
</protein>
<keyword evidence="13" id="KW-1185">Reference proteome</keyword>
<keyword evidence="7 9" id="KW-0233">DNA recombination</keyword>
<keyword evidence="6 9" id="KW-0238">DNA-binding</keyword>